<dbReference type="Gene3D" id="3.20.20.80">
    <property type="entry name" value="Glycosidases"/>
    <property type="match status" value="1"/>
</dbReference>
<feature type="signal peptide" evidence="11">
    <location>
        <begin position="1"/>
        <end position="20"/>
    </location>
</feature>
<evidence type="ECO:0000256" key="4">
    <source>
        <dbReference type="ARBA" id="ARBA00022729"/>
    </source>
</evidence>
<keyword evidence="6" id="KW-0472">Membrane</keyword>
<evidence type="ECO:0000256" key="5">
    <source>
        <dbReference type="ARBA" id="ARBA00022801"/>
    </source>
</evidence>
<sequence length="468" mass="51605">MGFSRLTLILVLVSLPAIWAHEIRPATISVDGIRAIAETDDHYVCATMDWFPSDTCRFNDCMMGNTSAINLDLSNPLLAKTIRAFGHLRLRIGGSPEDQVIYNVGNPRYPCHPFKRGGKGSLFGLTTGCLYMWRWDELNQFFSKTGAIVTFGLNALYGRQKQGKSTLWVGNWDPSNVAALINYTISKGYKIDSWEFGNELSGSGIGARVEAVQYAKDLINLEKIINGLYRNSNFKAKLAAPGGFFDKNWYTKLLQVSGSGIVNRVTYHLYNLGAGNDPNLISRILDPSYLTNSASGTFRDIERVIQEHAPWASVWVGESGGAYGGGGRGVSDRFVNSFWYLDQLGMAAKFSTKAGITLLLINLSIQTEIETKVLKHVNNNLRAKEKSVQKESCSIEVKVSETGKSASDKQSFREEYHLTPKDGQLQTQTSLLNGNPLNVTDGELPRLDPSLVPLCSLYALPPCPLPSL</sequence>
<evidence type="ECO:0000256" key="2">
    <source>
        <dbReference type="ARBA" id="ARBA00009800"/>
    </source>
</evidence>
<dbReference type="SUPFAM" id="SSF51445">
    <property type="entry name" value="(Trans)glycosidases"/>
    <property type="match status" value="1"/>
</dbReference>
<evidence type="ECO:0000313" key="13">
    <source>
        <dbReference type="Proteomes" id="UP000516437"/>
    </source>
</evidence>
<dbReference type="PANTHER" id="PTHR14363:SF21">
    <property type="entry name" value="HEPARANASE-LIKE PROTEIN 1"/>
    <property type="match status" value="1"/>
</dbReference>
<keyword evidence="5" id="KW-0378">Hydrolase</keyword>
<dbReference type="GO" id="GO:0004566">
    <property type="term" value="F:beta-glucuronidase activity"/>
    <property type="evidence" value="ECO:0007669"/>
    <property type="project" value="TreeGrafter"/>
</dbReference>
<dbReference type="InterPro" id="IPR005199">
    <property type="entry name" value="Glyco_hydro_79"/>
</dbReference>
<dbReference type="GO" id="GO:0009505">
    <property type="term" value="C:plant-type cell wall"/>
    <property type="evidence" value="ECO:0007669"/>
    <property type="project" value="TreeGrafter"/>
</dbReference>
<dbReference type="GO" id="GO:0005765">
    <property type="term" value="C:lysosomal membrane"/>
    <property type="evidence" value="ECO:0007669"/>
    <property type="project" value="UniProtKB-SubCell"/>
</dbReference>
<evidence type="ECO:0000256" key="3">
    <source>
        <dbReference type="ARBA" id="ARBA00022525"/>
    </source>
</evidence>
<comment type="caution">
    <text evidence="12">The sequence shown here is derived from an EMBL/GenBank/DDBJ whole genome shotgun (WGS) entry which is preliminary data.</text>
</comment>
<dbReference type="EMBL" id="RXIC02000022">
    <property type="protein sequence ID" value="KAB1216790.1"/>
    <property type="molecule type" value="Genomic_DNA"/>
</dbReference>
<organism evidence="12 13">
    <name type="scientific">Morella rubra</name>
    <name type="common">Chinese bayberry</name>
    <dbReference type="NCBI Taxonomy" id="262757"/>
    <lineage>
        <taxon>Eukaryota</taxon>
        <taxon>Viridiplantae</taxon>
        <taxon>Streptophyta</taxon>
        <taxon>Embryophyta</taxon>
        <taxon>Tracheophyta</taxon>
        <taxon>Spermatophyta</taxon>
        <taxon>Magnoliopsida</taxon>
        <taxon>eudicotyledons</taxon>
        <taxon>Gunneridae</taxon>
        <taxon>Pentapetalae</taxon>
        <taxon>rosids</taxon>
        <taxon>fabids</taxon>
        <taxon>Fagales</taxon>
        <taxon>Myricaceae</taxon>
        <taxon>Morella</taxon>
    </lineage>
</organism>
<reference evidence="12 13" key="1">
    <citation type="journal article" date="2019" name="Plant Biotechnol. J.">
        <title>The red bayberry genome and genetic basis of sex determination.</title>
        <authorList>
            <person name="Jia H.M."/>
            <person name="Jia H.J."/>
            <person name="Cai Q.L."/>
            <person name="Wang Y."/>
            <person name="Zhao H.B."/>
            <person name="Yang W.F."/>
            <person name="Wang G.Y."/>
            <person name="Li Y.H."/>
            <person name="Zhan D.L."/>
            <person name="Shen Y.T."/>
            <person name="Niu Q.F."/>
            <person name="Chang L."/>
            <person name="Qiu J."/>
            <person name="Zhao L."/>
            <person name="Xie H.B."/>
            <person name="Fu W.Y."/>
            <person name="Jin J."/>
            <person name="Li X.W."/>
            <person name="Jiao Y."/>
            <person name="Zhou C.C."/>
            <person name="Tu T."/>
            <person name="Chai C.Y."/>
            <person name="Gao J.L."/>
            <person name="Fan L.J."/>
            <person name="van de Weg E."/>
            <person name="Wang J.Y."/>
            <person name="Gao Z.S."/>
        </authorList>
    </citation>
    <scope>NUCLEOTIDE SEQUENCE [LARGE SCALE GENOMIC DNA]</scope>
    <source>
        <tissue evidence="12">Leaves</tissue>
    </source>
</reference>
<protein>
    <submittedName>
        <fullName evidence="12">Heparanase-like protein 1</fullName>
    </submittedName>
</protein>
<keyword evidence="3" id="KW-0964">Secreted</keyword>
<dbReference type="AlphaFoldDB" id="A0A6A1W1W4"/>
<feature type="chain" id="PRO_5025473269" evidence="11">
    <location>
        <begin position="21"/>
        <end position="468"/>
    </location>
</feature>
<dbReference type="InterPro" id="IPR017853">
    <property type="entry name" value="GH"/>
</dbReference>
<evidence type="ECO:0000256" key="7">
    <source>
        <dbReference type="ARBA" id="ARBA00023180"/>
    </source>
</evidence>
<keyword evidence="8" id="KW-0458">Lysosome</keyword>
<comment type="function">
    <text evidence="10">Endoglycosidase which is a cell surface and extracellular matrix-degrading enzyme. Cleaves heparan sulfate proteoglycans (HSPGs) into heparan sulfate side chains and core proteoglycans.</text>
</comment>
<dbReference type="Proteomes" id="UP000516437">
    <property type="component" value="Chromosome 4"/>
</dbReference>
<dbReference type="FunFam" id="3.20.20.80:FF:000023">
    <property type="entry name" value="heparanase-like protein 3"/>
    <property type="match status" value="1"/>
</dbReference>
<dbReference type="OrthoDB" id="726732at2759"/>
<keyword evidence="13" id="KW-1185">Reference proteome</keyword>
<evidence type="ECO:0000313" key="12">
    <source>
        <dbReference type="EMBL" id="KAB1216790.1"/>
    </source>
</evidence>
<dbReference type="PANTHER" id="PTHR14363">
    <property type="entry name" value="HEPARANASE-RELATED"/>
    <property type="match status" value="1"/>
</dbReference>
<evidence type="ECO:0000256" key="11">
    <source>
        <dbReference type="SAM" id="SignalP"/>
    </source>
</evidence>
<dbReference type="Pfam" id="PF03662">
    <property type="entry name" value="Glyco_hydro_79n"/>
    <property type="match status" value="1"/>
</dbReference>
<keyword evidence="4 11" id="KW-0732">Signal</keyword>
<comment type="similarity">
    <text evidence="2">Belongs to the glycosyl hydrolase 79 family.</text>
</comment>
<dbReference type="GO" id="GO:0005576">
    <property type="term" value="C:extracellular region"/>
    <property type="evidence" value="ECO:0007669"/>
    <property type="project" value="UniProtKB-SubCell"/>
</dbReference>
<evidence type="ECO:0000256" key="1">
    <source>
        <dbReference type="ARBA" id="ARBA00004613"/>
    </source>
</evidence>
<proteinExistence type="inferred from homology"/>
<comment type="subcellular location">
    <subcellularLocation>
        <location evidence="9">Lysosome membrane</location>
        <topology evidence="9">Peripheral membrane protein</topology>
    </subcellularLocation>
    <subcellularLocation>
        <location evidence="1">Secreted</location>
    </subcellularLocation>
</comment>
<evidence type="ECO:0000256" key="6">
    <source>
        <dbReference type="ARBA" id="ARBA00023136"/>
    </source>
</evidence>
<accession>A0A6A1W1W4</accession>
<keyword evidence="7" id="KW-0325">Glycoprotein</keyword>
<gene>
    <name evidence="12" type="ORF">CJ030_MR4G020636</name>
</gene>
<evidence type="ECO:0000256" key="8">
    <source>
        <dbReference type="ARBA" id="ARBA00023228"/>
    </source>
</evidence>
<name>A0A6A1W1W4_9ROSI</name>
<evidence type="ECO:0000256" key="10">
    <source>
        <dbReference type="ARBA" id="ARBA00055929"/>
    </source>
</evidence>
<evidence type="ECO:0000256" key="9">
    <source>
        <dbReference type="ARBA" id="ARBA00023765"/>
    </source>
</evidence>